<dbReference type="PANTHER" id="PTHR15898:SF13">
    <property type="entry name" value="BIFUNCTIONAL APOPTOSIS REGULATOR"/>
    <property type="match status" value="1"/>
</dbReference>
<feature type="compositionally biased region" description="Acidic residues" evidence="5">
    <location>
        <begin position="279"/>
        <end position="306"/>
    </location>
</feature>
<feature type="compositionally biased region" description="Polar residues" evidence="5">
    <location>
        <begin position="24"/>
        <end position="43"/>
    </location>
</feature>
<dbReference type="SUPFAM" id="SSF57850">
    <property type="entry name" value="RING/U-box"/>
    <property type="match status" value="1"/>
</dbReference>
<dbReference type="Proteomes" id="UP000824998">
    <property type="component" value="Unassembled WGS sequence"/>
</dbReference>
<dbReference type="InterPro" id="IPR001841">
    <property type="entry name" value="Znf_RING"/>
</dbReference>
<feature type="compositionally biased region" description="Polar residues" evidence="5">
    <location>
        <begin position="471"/>
        <end position="486"/>
    </location>
</feature>
<name>A0A9P7YNG9_9HELO</name>
<dbReference type="GO" id="GO:0043161">
    <property type="term" value="P:proteasome-mediated ubiquitin-dependent protein catabolic process"/>
    <property type="evidence" value="ECO:0007669"/>
    <property type="project" value="TreeGrafter"/>
</dbReference>
<keyword evidence="2 4" id="KW-0863">Zinc-finger</keyword>
<keyword evidence="8" id="KW-1185">Reference proteome</keyword>
<evidence type="ECO:0000313" key="7">
    <source>
        <dbReference type="EMBL" id="KAG9236904.1"/>
    </source>
</evidence>
<reference evidence="7" key="1">
    <citation type="journal article" date="2021" name="IMA Fungus">
        <title>Genomic characterization of three marine fungi, including Emericellopsis atlantica sp. nov. with signatures of a generalist lifestyle and marine biomass degradation.</title>
        <authorList>
            <person name="Hagestad O.C."/>
            <person name="Hou L."/>
            <person name="Andersen J.H."/>
            <person name="Hansen E.H."/>
            <person name="Altermark B."/>
            <person name="Li C."/>
            <person name="Kuhnert E."/>
            <person name="Cox R.J."/>
            <person name="Crous P.W."/>
            <person name="Spatafora J.W."/>
            <person name="Lail K."/>
            <person name="Amirebrahimi M."/>
            <person name="Lipzen A."/>
            <person name="Pangilinan J."/>
            <person name="Andreopoulos W."/>
            <person name="Hayes R.D."/>
            <person name="Ng V."/>
            <person name="Grigoriev I.V."/>
            <person name="Jackson S.A."/>
            <person name="Sutton T.D.S."/>
            <person name="Dobson A.D.W."/>
            <person name="Rama T."/>
        </authorList>
    </citation>
    <scope>NUCLEOTIDE SEQUENCE</scope>
    <source>
        <strain evidence="7">TRa018bII</strain>
    </source>
</reference>
<evidence type="ECO:0000256" key="1">
    <source>
        <dbReference type="ARBA" id="ARBA00022723"/>
    </source>
</evidence>
<proteinExistence type="predicted"/>
<feature type="compositionally biased region" description="Acidic residues" evidence="5">
    <location>
        <begin position="411"/>
        <end position="424"/>
    </location>
</feature>
<evidence type="ECO:0000313" key="8">
    <source>
        <dbReference type="Proteomes" id="UP000824998"/>
    </source>
</evidence>
<dbReference type="CDD" id="cd16568">
    <property type="entry name" value="RING-HC_ScPSH1-like"/>
    <property type="match status" value="1"/>
</dbReference>
<dbReference type="InterPro" id="IPR018957">
    <property type="entry name" value="Znf_C3HC4_RING-type"/>
</dbReference>
<feature type="compositionally biased region" description="Low complexity" evidence="5">
    <location>
        <begin position="352"/>
        <end position="363"/>
    </location>
</feature>
<keyword evidence="1" id="KW-0479">Metal-binding</keyword>
<protein>
    <recommendedName>
        <fullName evidence="6">RING-type domain-containing protein</fullName>
    </recommendedName>
</protein>
<dbReference type="SMART" id="SM00184">
    <property type="entry name" value="RING"/>
    <property type="match status" value="1"/>
</dbReference>
<dbReference type="InterPro" id="IPR017907">
    <property type="entry name" value="Znf_RING_CS"/>
</dbReference>
<dbReference type="InterPro" id="IPR013083">
    <property type="entry name" value="Znf_RING/FYVE/PHD"/>
</dbReference>
<dbReference type="GO" id="GO:0008270">
    <property type="term" value="F:zinc ion binding"/>
    <property type="evidence" value="ECO:0007669"/>
    <property type="project" value="UniProtKB-KW"/>
</dbReference>
<feature type="compositionally biased region" description="Polar residues" evidence="5">
    <location>
        <begin position="496"/>
        <end position="508"/>
    </location>
</feature>
<dbReference type="GO" id="GO:0005634">
    <property type="term" value="C:nucleus"/>
    <property type="evidence" value="ECO:0007669"/>
    <property type="project" value="TreeGrafter"/>
</dbReference>
<feature type="compositionally biased region" description="Low complexity" evidence="5">
    <location>
        <begin position="643"/>
        <end position="661"/>
    </location>
</feature>
<feature type="region of interest" description="Disordered" evidence="5">
    <location>
        <begin position="260"/>
        <end position="583"/>
    </location>
</feature>
<evidence type="ECO:0000259" key="6">
    <source>
        <dbReference type="PROSITE" id="PS50089"/>
    </source>
</evidence>
<evidence type="ECO:0000256" key="5">
    <source>
        <dbReference type="SAM" id="MobiDB-lite"/>
    </source>
</evidence>
<dbReference type="OrthoDB" id="6105938at2759"/>
<dbReference type="EMBL" id="MU251397">
    <property type="protein sequence ID" value="KAG9236904.1"/>
    <property type="molecule type" value="Genomic_DNA"/>
</dbReference>
<comment type="caution">
    <text evidence="7">The sequence shown here is derived from an EMBL/GenBank/DDBJ whole genome shotgun (WGS) entry which is preliminary data.</text>
</comment>
<feature type="region of interest" description="Disordered" evidence="5">
    <location>
        <begin position="629"/>
        <end position="677"/>
    </location>
</feature>
<keyword evidence="3" id="KW-0862">Zinc</keyword>
<feature type="compositionally biased region" description="Basic and acidic residues" evidence="5">
    <location>
        <begin position="401"/>
        <end position="410"/>
    </location>
</feature>
<dbReference type="PANTHER" id="PTHR15898">
    <property type="entry name" value="BIFUNCTIONAL APOPTOSIS REGULATOR"/>
    <property type="match status" value="1"/>
</dbReference>
<evidence type="ECO:0000256" key="4">
    <source>
        <dbReference type="PROSITE-ProRule" id="PRU00175"/>
    </source>
</evidence>
<feature type="compositionally biased region" description="Basic and acidic residues" evidence="5">
    <location>
        <begin position="523"/>
        <end position="532"/>
    </location>
</feature>
<dbReference type="PROSITE" id="PS50089">
    <property type="entry name" value="ZF_RING_2"/>
    <property type="match status" value="1"/>
</dbReference>
<dbReference type="GO" id="GO:0061630">
    <property type="term" value="F:ubiquitin protein ligase activity"/>
    <property type="evidence" value="ECO:0007669"/>
    <property type="project" value="TreeGrafter"/>
</dbReference>
<feature type="region of interest" description="Disordered" evidence="5">
    <location>
        <begin position="1"/>
        <end position="44"/>
    </location>
</feature>
<dbReference type="PROSITE" id="PS00518">
    <property type="entry name" value="ZF_RING_1"/>
    <property type="match status" value="1"/>
</dbReference>
<dbReference type="Pfam" id="PF00097">
    <property type="entry name" value="zf-C3HC4"/>
    <property type="match status" value="1"/>
</dbReference>
<dbReference type="AlphaFoldDB" id="A0A9P7YNG9"/>
<dbReference type="Gene3D" id="3.30.40.10">
    <property type="entry name" value="Zinc/RING finger domain, C3HC4 (zinc finger)"/>
    <property type="match status" value="1"/>
</dbReference>
<feature type="compositionally biased region" description="Acidic residues" evidence="5">
    <location>
        <begin position="367"/>
        <end position="378"/>
    </location>
</feature>
<organism evidence="7 8">
    <name type="scientific">Amylocarpus encephaloides</name>
    <dbReference type="NCBI Taxonomy" id="45428"/>
    <lineage>
        <taxon>Eukaryota</taxon>
        <taxon>Fungi</taxon>
        <taxon>Dikarya</taxon>
        <taxon>Ascomycota</taxon>
        <taxon>Pezizomycotina</taxon>
        <taxon>Leotiomycetes</taxon>
        <taxon>Helotiales</taxon>
        <taxon>Helotiales incertae sedis</taxon>
        <taxon>Amylocarpus</taxon>
    </lineage>
</organism>
<evidence type="ECO:0000256" key="3">
    <source>
        <dbReference type="ARBA" id="ARBA00022833"/>
    </source>
</evidence>
<accession>A0A9P7YNG9</accession>
<feature type="domain" description="RING-type" evidence="6">
    <location>
        <begin position="65"/>
        <end position="106"/>
    </location>
</feature>
<gene>
    <name evidence="7" type="ORF">BJ875DRAFT_396337</name>
</gene>
<feature type="compositionally biased region" description="Acidic residues" evidence="5">
    <location>
        <begin position="327"/>
        <end position="337"/>
    </location>
</feature>
<evidence type="ECO:0000256" key="2">
    <source>
        <dbReference type="ARBA" id="ARBA00022771"/>
    </source>
</evidence>
<sequence>MSAPTKTGLPPTSDQRWPSVLASGVSSRGTTPVGNGQTKPTTKNKVELAGMFDTDLTKIRNLVTCPICDQLLYEPWTLACGHTYCYSCLCNWFVPNKRKKTCPECRTKVKQIPAPSFLVKQLVEVFVKRSELIPSDETIEQHTERRSEQVAEVEKDRSSPLGLFKGVFTARVGELYRDDYDNVIRCRECGHEHEGGPDCEHCGAILNTDDLSGIDDEEADLDELDALSLELEDGLEAEFEEHDSLDVGHPRNFERGFLHPLYTGGHHHPRPGPSRSLEEEFDEMLESDGSDEAGSLDDFVAADDEDPIRPPGQHQNRRRQRVPVIEISDDESDEGGDVSDRIPRRRSQALASSSPEENSSMTSGTDNETDADVDDTNSEAEMLRRSGWSPLDTGNDSDAEDQFRFRRGFEYNEDDEELSDDNSDTETIGGNSPSDDEEDRSRDGVSQTPTYDGGYDGYNSHRETPDCHGYSGTSVDIDNDSVSGSSAYDRDGDTEMSVSPRASRSVSIIQGEDDIDLLSDIADGSRSERSMSRDTNGNSQHDMQDLGVANRFYDLDDESDDGPVAPQPHRFQRRYHPNARTQHFDPRISMIFAKHQQSMRSGQEPGGLEELDSEVRCVEPGPRSRRITAYRQQPARRTDSLRISRSPSATRIIASSSRASRPPAPRHYAMFNRGPIS</sequence>